<keyword evidence="1" id="KW-0175">Coiled coil</keyword>
<dbReference type="OrthoDB" id="3067611at2759"/>
<reference evidence="3" key="1">
    <citation type="journal article" date="2016" name="Mol. Biol. Evol.">
        <title>Comparative Genomics of Early-Diverging Mushroom-Forming Fungi Provides Insights into the Origins of Lignocellulose Decay Capabilities.</title>
        <authorList>
            <person name="Nagy L.G."/>
            <person name="Riley R."/>
            <person name="Tritt A."/>
            <person name="Adam C."/>
            <person name="Daum C."/>
            <person name="Floudas D."/>
            <person name="Sun H."/>
            <person name="Yadav J.S."/>
            <person name="Pangilinan J."/>
            <person name="Larsson K.H."/>
            <person name="Matsuura K."/>
            <person name="Barry K."/>
            <person name="Labutti K."/>
            <person name="Kuo R."/>
            <person name="Ohm R.A."/>
            <person name="Bhattacharya S.S."/>
            <person name="Shirouzu T."/>
            <person name="Yoshinaga Y."/>
            <person name="Martin F.M."/>
            <person name="Grigoriev I.V."/>
            <person name="Hibbett D.S."/>
        </authorList>
    </citation>
    <scope>NUCLEOTIDE SEQUENCE [LARGE SCALE GENOMIC DNA]</scope>
    <source>
        <strain evidence="3">CBS 109695</strain>
    </source>
</reference>
<sequence>MSKREISEADMSSSEVSSDSVPPPSPPPPPDIAGVKFFSVCTTIRSIEIDNEYPYRLPPPVNRLSMHKVPHYEYHANRPPLSNIRTPGDVWVDLAAKQIFYHTRIGWERWRTTCAREENRIAHPYFPTRYLSYSGKKIQWISAKTLDDRSRHGQFASITELVESYINNHLGNDDVPSRQGVNRAESNEGHSTPVESDWEDELDFESESSGSEYQSVSELQADILRLEQALREADEPLNIASEKYEETQTRLTALTVELRASQTRVGELETSRERSHAHAHSLDASLRDSQAQVRSLEACREQYQAQLDIESAKRQKLADQLSRMRQVLGEVGS</sequence>
<name>A0A166S1R4_9AGAM</name>
<feature type="compositionally biased region" description="Acidic residues" evidence="2">
    <location>
        <begin position="196"/>
        <end position="206"/>
    </location>
</feature>
<gene>
    <name evidence="3" type="ORF">FIBSPDRAFT_237265</name>
</gene>
<evidence type="ECO:0000256" key="2">
    <source>
        <dbReference type="SAM" id="MobiDB-lite"/>
    </source>
</evidence>
<dbReference type="AlphaFoldDB" id="A0A166S1R4"/>
<accession>A0A166S1R4</accession>
<evidence type="ECO:0000256" key="1">
    <source>
        <dbReference type="SAM" id="Coils"/>
    </source>
</evidence>
<evidence type="ECO:0000313" key="3">
    <source>
        <dbReference type="EMBL" id="KZP28923.1"/>
    </source>
</evidence>
<feature type="coiled-coil region" evidence="1">
    <location>
        <begin position="286"/>
        <end position="320"/>
    </location>
</feature>
<feature type="region of interest" description="Disordered" evidence="2">
    <location>
        <begin position="1"/>
        <end position="32"/>
    </location>
</feature>
<proteinExistence type="predicted"/>
<feature type="region of interest" description="Disordered" evidence="2">
    <location>
        <begin position="172"/>
        <end position="214"/>
    </location>
</feature>
<organism evidence="3">
    <name type="scientific">Athelia psychrophila</name>
    <dbReference type="NCBI Taxonomy" id="1759441"/>
    <lineage>
        <taxon>Eukaryota</taxon>
        <taxon>Fungi</taxon>
        <taxon>Dikarya</taxon>
        <taxon>Basidiomycota</taxon>
        <taxon>Agaricomycotina</taxon>
        <taxon>Agaricomycetes</taxon>
        <taxon>Agaricomycetidae</taxon>
        <taxon>Atheliales</taxon>
        <taxon>Atheliaceae</taxon>
        <taxon>Athelia</taxon>
    </lineage>
</organism>
<feature type="region of interest" description="Disordered" evidence="2">
    <location>
        <begin position="265"/>
        <end position="286"/>
    </location>
</feature>
<protein>
    <submittedName>
        <fullName evidence="3">Uncharacterized protein</fullName>
    </submittedName>
</protein>
<feature type="compositionally biased region" description="Basic and acidic residues" evidence="2">
    <location>
        <begin position="266"/>
        <end position="276"/>
    </location>
</feature>
<dbReference type="EMBL" id="KV417501">
    <property type="protein sequence ID" value="KZP28923.1"/>
    <property type="molecule type" value="Genomic_DNA"/>
</dbReference>
<feature type="compositionally biased region" description="Pro residues" evidence="2">
    <location>
        <begin position="21"/>
        <end position="31"/>
    </location>
</feature>